<dbReference type="GO" id="GO:0051087">
    <property type="term" value="F:protein-folding chaperone binding"/>
    <property type="evidence" value="ECO:0007669"/>
    <property type="project" value="TreeGrafter"/>
</dbReference>
<dbReference type="Gene3D" id="2.30.33.40">
    <property type="entry name" value="GroES chaperonin"/>
    <property type="match status" value="2"/>
</dbReference>
<keyword evidence="4" id="KW-0472">Membrane</keyword>
<dbReference type="EMBL" id="HBJA01089716">
    <property type="protein sequence ID" value="CAE0820048.1"/>
    <property type="molecule type" value="Transcribed_RNA"/>
</dbReference>
<dbReference type="PRINTS" id="PR00297">
    <property type="entry name" value="CHAPERONIN10"/>
</dbReference>
<dbReference type="InterPro" id="IPR011032">
    <property type="entry name" value="GroES-like_sf"/>
</dbReference>
<evidence type="ECO:0000256" key="1">
    <source>
        <dbReference type="ARBA" id="ARBA00006975"/>
    </source>
</evidence>
<dbReference type="GO" id="GO:0009507">
    <property type="term" value="C:chloroplast"/>
    <property type="evidence" value="ECO:0007669"/>
    <property type="project" value="TreeGrafter"/>
</dbReference>
<gene>
    <name evidence="5" type="ORF">EGYM00163_LOCUS31218</name>
</gene>
<evidence type="ECO:0000256" key="2">
    <source>
        <dbReference type="ARBA" id="ARBA00023186"/>
    </source>
</evidence>
<dbReference type="PANTHER" id="PTHR10772">
    <property type="entry name" value="10 KDA HEAT SHOCK PROTEIN"/>
    <property type="match status" value="1"/>
</dbReference>
<protein>
    <submittedName>
        <fullName evidence="5">Uncharacterized protein</fullName>
    </submittedName>
</protein>
<dbReference type="AlphaFoldDB" id="A0A7S4FZ77"/>
<evidence type="ECO:0000256" key="4">
    <source>
        <dbReference type="SAM" id="Phobius"/>
    </source>
</evidence>
<keyword evidence="2 3" id="KW-0143">Chaperone</keyword>
<dbReference type="GO" id="GO:0044183">
    <property type="term" value="F:protein folding chaperone"/>
    <property type="evidence" value="ECO:0007669"/>
    <property type="project" value="InterPro"/>
</dbReference>
<dbReference type="SMART" id="SM00883">
    <property type="entry name" value="Cpn10"/>
    <property type="match status" value="2"/>
</dbReference>
<dbReference type="GO" id="GO:0005739">
    <property type="term" value="C:mitochondrion"/>
    <property type="evidence" value="ECO:0007669"/>
    <property type="project" value="TreeGrafter"/>
</dbReference>
<proteinExistence type="inferred from homology"/>
<organism evidence="5">
    <name type="scientific">Eutreptiella gymnastica</name>
    <dbReference type="NCBI Taxonomy" id="73025"/>
    <lineage>
        <taxon>Eukaryota</taxon>
        <taxon>Discoba</taxon>
        <taxon>Euglenozoa</taxon>
        <taxon>Euglenida</taxon>
        <taxon>Spirocuta</taxon>
        <taxon>Euglenophyceae</taxon>
        <taxon>Eutreptiales</taxon>
        <taxon>Eutreptiaceae</taxon>
        <taxon>Eutreptiella</taxon>
    </lineage>
</organism>
<reference evidence="5" key="1">
    <citation type="submission" date="2021-01" db="EMBL/GenBank/DDBJ databases">
        <authorList>
            <person name="Corre E."/>
            <person name="Pelletier E."/>
            <person name="Niang G."/>
            <person name="Scheremetjew M."/>
            <person name="Finn R."/>
            <person name="Kale V."/>
            <person name="Holt S."/>
            <person name="Cochrane G."/>
            <person name="Meng A."/>
            <person name="Brown T."/>
            <person name="Cohen L."/>
        </authorList>
    </citation>
    <scope>NUCLEOTIDE SEQUENCE</scope>
    <source>
        <strain evidence="5">CCMP1594</strain>
    </source>
</reference>
<dbReference type="GO" id="GO:0051082">
    <property type="term" value="F:unfolded protein binding"/>
    <property type="evidence" value="ECO:0007669"/>
    <property type="project" value="TreeGrafter"/>
</dbReference>
<keyword evidence="4" id="KW-1133">Transmembrane helix</keyword>
<name>A0A7S4FZ77_9EUGL</name>
<dbReference type="CDD" id="cd00320">
    <property type="entry name" value="cpn10"/>
    <property type="match status" value="2"/>
</dbReference>
<evidence type="ECO:0000313" key="5">
    <source>
        <dbReference type="EMBL" id="CAE0820048.1"/>
    </source>
</evidence>
<dbReference type="GO" id="GO:0046872">
    <property type="term" value="F:metal ion binding"/>
    <property type="evidence" value="ECO:0007669"/>
    <property type="project" value="TreeGrafter"/>
</dbReference>
<feature type="transmembrane region" description="Helical" evidence="4">
    <location>
        <begin position="115"/>
        <end position="134"/>
    </location>
</feature>
<dbReference type="GO" id="GO:0005524">
    <property type="term" value="F:ATP binding"/>
    <property type="evidence" value="ECO:0007669"/>
    <property type="project" value="InterPro"/>
</dbReference>
<comment type="similarity">
    <text evidence="1 3">Belongs to the GroES chaperonin family.</text>
</comment>
<dbReference type="SUPFAM" id="SSF50129">
    <property type="entry name" value="GroES-like"/>
    <property type="match status" value="2"/>
</dbReference>
<keyword evidence="4" id="KW-0812">Transmembrane</keyword>
<dbReference type="PANTHER" id="PTHR10772:SF63">
    <property type="entry name" value="20 KDA CHAPERONIN, CHLOROPLASTIC"/>
    <property type="match status" value="1"/>
</dbReference>
<dbReference type="InterPro" id="IPR020818">
    <property type="entry name" value="Chaperonin_GroES"/>
</dbReference>
<evidence type="ECO:0000256" key="3">
    <source>
        <dbReference type="RuleBase" id="RU003479"/>
    </source>
</evidence>
<dbReference type="InterPro" id="IPR037124">
    <property type="entry name" value="Chaperonin_GroES_sf"/>
</dbReference>
<accession>A0A7S4FZ77</accession>
<dbReference type="Pfam" id="PF00166">
    <property type="entry name" value="Cpn10"/>
    <property type="match status" value="2"/>
</dbReference>
<sequence length="350" mass="35497">MSMSVSYGSAPTFAPAASAPRWPLAVAIAVGAALGLILAVASPAAVPAGAVYTAPALATATALPQVAPLREQRSTAPGALRRSRATAYAAAYGEVQQAATTQVPSAATIPSDSSYPIFVCGLVATVLGAAAGFFGTKSQRPTPLVVGDGHALAMMSASGTIDKLTPLRDLVLVKLAPAEETTTGGLVLPDAMKTKPTSGDVVGAGPQASGLKAGDCVLYSKFGVSFTELTVAGEEHILMRESDVMGVMPKSPANSADVPDMKPLADKVLLKIEKPAAQSSTGLIMETMAEGEEKYCVGEVVATGPGGDDVEMAVAAGDRALLSKYAGDKLFTPDGEEYVCVPQSDLMGIL</sequence>